<feature type="compositionally biased region" description="Low complexity" evidence="1">
    <location>
        <begin position="385"/>
        <end position="395"/>
    </location>
</feature>
<dbReference type="AlphaFoldDB" id="D8SQD2"/>
<feature type="compositionally biased region" description="Gly residues" evidence="1">
    <location>
        <begin position="433"/>
        <end position="456"/>
    </location>
</feature>
<dbReference type="FunCoup" id="D8SQD2">
    <property type="interactions" value="1369"/>
</dbReference>
<dbReference type="HOGENOM" id="CLU_024952_0_0_1"/>
<feature type="compositionally biased region" description="Pro residues" evidence="1">
    <location>
        <begin position="303"/>
        <end position="347"/>
    </location>
</feature>
<feature type="compositionally biased region" description="Pro residues" evidence="1">
    <location>
        <begin position="257"/>
        <end position="285"/>
    </location>
</feature>
<dbReference type="PANTHER" id="PTHR31805:SF14">
    <property type="entry name" value="RECEPTOR-LIKE KINASE, PUTATIVE (DUF1421)-RELATED"/>
    <property type="match status" value="1"/>
</dbReference>
<evidence type="ECO:0000256" key="1">
    <source>
        <dbReference type="SAM" id="MobiDB-lite"/>
    </source>
</evidence>
<evidence type="ECO:0000313" key="4">
    <source>
        <dbReference type="Proteomes" id="UP000001514"/>
    </source>
</evidence>
<accession>D8SQD2</accession>
<dbReference type="InParanoid" id="D8SQD2"/>
<feature type="domain" description="DUF1421" evidence="2">
    <location>
        <begin position="480"/>
        <end position="524"/>
    </location>
</feature>
<dbReference type="OMA" id="PHHSEET"/>
<proteinExistence type="predicted"/>
<dbReference type="Proteomes" id="UP000001514">
    <property type="component" value="Unassembled WGS sequence"/>
</dbReference>
<sequence length="538" mass="58184">MDNQGMGSHSEPFFDLLQPNTPSIAHASGSSSSNYVQNGPRRMDSSPTYSFNNDDVLPSYDFQPLRSNGSGGGARIEEAGGKFRQANPSFEQQVRDPPVTYEKYESTRSRHEFDKDAYDSATAAAVERTMKKYADNLLRVLEGMGGRLSQLEAATQRLEVAFEKSKSANANNHGETDGRLRMLENMLREVQRGVQVVRDKQEINEAQFQLKLQQDKTEAPTTKVEVQAPPVASSPQQPPPMPQPPQALDSSVHQQQAPPPPPPLPVVHQPPPPTHIQQSPHPPQHVPHAIQQQQQQPSYSYPPQNPAAPPPPPPPPMQQPHPQPYPHQPEAPPYPPAPVPVSHPQGPPHHSQAPPVNYSLDIPSYMPPPPPPQSYGAPPPPPPRQHQQQQQQQQHGPPPPQMYDSLPGRTGSGPLALPPPPSAYQQQSYETSGYGGGGVNYGRMHSGGGGGGGGGYPHLPTAQPIQQSLPSARPASRSGVDDVIDKVAAMGFPRDQVRATVQRLTENGQAVDMNVVLDKLMNGGGSDAGPPKAGWFGR</sequence>
<feature type="region of interest" description="Disordered" evidence="1">
    <location>
        <begin position="1"/>
        <end position="95"/>
    </location>
</feature>
<feature type="compositionally biased region" description="Pro residues" evidence="1">
    <location>
        <begin position="236"/>
        <end position="245"/>
    </location>
</feature>
<feature type="compositionally biased region" description="Pro residues" evidence="1">
    <location>
        <begin position="365"/>
        <end position="384"/>
    </location>
</feature>
<dbReference type="eggNOG" id="ENOG502QPU7">
    <property type="taxonomic scope" value="Eukaryota"/>
</dbReference>
<name>D8SQD2_SELML</name>
<protein>
    <recommendedName>
        <fullName evidence="2">DUF1421 domain-containing protein</fullName>
    </recommendedName>
</protein>
<dbReference type="EMBL" id="GL377633">
    <property type="protein sequence ID" value="EFJ13443.1"/>
    <property type="molecule type" value="Genomic_DNA"/>
</dbReference>
<dbReference type="Gramene" id="EFJ13443">
    <property type="protein sequence ID" value="EFJ13443"/>
    <property type="gene ID" value="SELMODRAFT_446314"/>
</dbReference>
<reference evidence="3 4" key="1">
    <citation type="journal article" date="2011" name="Science">
        <title>The Selaginella genome identifies genetic changes associated with the evolution of vascular plants.</title>
        <authorList>
            <person name="Banks J.A."/>
            <person name="Nishiyama T."/>
            <person name="Hasebe M."/>
            <person name="Bowman J.L."/>
            <person name="Gribskov M."/>
            <person name="dePamphilis C."/>
            <person name="Albert V.A."/>
            <person name="Aono N."/>
            <person name="Aoyama T."/>
            <person name="Ambrose B.A."/>
            <person name="Ashton N.W."/>
            <person name="Axtell M.J."/>
            <person name="Barker E."/>
            <person name="Barker M.S."/>
            <person name="Bennetzen J.L."/>
            <person name="Bonawitz N.D."/>
            <person name="Chapple C."/>
            <person name="Cheng C."/>
            <person name="Correa L.G."/>
            <person name="Dacre M."/>
            <person name="DeBarry J."/>
            <person name="Dreyer I."/>
            <person name="Elias M."/>
            <person name="Engstrom E.M."/>
            <person name="Estelle M."/>
            <person name="Feng L."/>
            <person name="Finet C."/>
            <person name="Floyd S.K."/>
            <person name="Frommer W.B."/>
            <person name="Fujita T."/>
            <person name="Gramzow L."/>
            <person name="Gutensohn M."/>
            <person name="Harholt J."/>
            <person name="Hattori M."/>
            <person name="Heyl A."/>
            <person name="Hirai T."/>
            <person name="Hiwatashi Y."/>
            <person name="Ishikawa M."/>
            <person name="Iwata M."/>
            <person name="Karol K.G."/>
            <person name="Koehler B."/>
            <person name="Kolukisaoglu U."/>
            <person name="Kubo M."/>
            <person name="Kurata T."/>
            <person name="Lalonde S."/>
            <person name="Li K."/>
            <person name="Li Y."/>
            <person name="Litt A."/>
            <person name="Lyons E."/>
            <person name="Manning G."/>
            <person name="Maruyama T."/>
            <person name="Michael T.P."/>
            <person name="Mikami K."/>
            <person name="Miyazaki S."/>
            <person name="Morinaga S."/>
            <person name="Murata T."/>
            <person name="Mueller-Roeber B."/>
            <person name="Nelson D.R."/>
            <person name="Obara M."/>
            <person name="Oguri Y."/>
            <person name="Olmstead R.G."/>
            <person name="Onodera N."/>
            <person name="Petersen B.L."/>
            <person name="Pils B."/>
            <person name="Prigge M."/>
            <person name="Rensing S.A."/>
            <person name="Riano-Pachon D.M."/>
            <person name="Roberts A.W."/>
            <person name="Sato Y."/>
            <person name="Scheller H.V."/>
            <person name="Schulz B."/>
            <person name="Schulz C."/>
            <person name="Shakirov E.V."/>
            <person name="Shibagaki N."/>
            <person name="Shinohara N."/>
            <person name="Shippen D.E."/>
            <person name="Soerensen I."/>
            <person name="Sotooka R."/>
            <person name="Sugimoto N."/>
            <person name="Sugita M."/>
            <person name="Sumikawa N."/>
            <person name="Tanurdzic M."/>
            <person name="Theissen G."/>
            <person name="Ulvskov P."/>
            <person name="Wakazuki S."/>
            <person name="Weng J.K."/>
            <person name="Willats W.W."/>
            <person name="Wipf D."/>
            <person name="Wolf P.G."/>
            <person name="Yang L."/>
            <person name="Zimmer A.D."/>
            <person name="Zhu Q."/>
            <person name="Mitros T."/>
            <person name="Hellsten U."/>
            <person name="Loque D."/>
            <person name="Otillar R."/>
            <person name="Salamov A."/>
            <person name="Schmutz J."/>
            <person name="Shapiro H."/>
            <person name="Lindquist E."/>
            <person name="Lucas S."/>
            <person name="Rokhsar D."/>
            <person name="Grigoriev I.V."/>
        </authorList>
    </citation>
    <scope>NUCLEOTIDE SEQUENCE [LARGE SCALE GENOMIC DNA]</scope>
</reference>
<dbReference type="PANTHER" id="PTHR31805">
    <property type="entry name" value="RECEPTOR-LIKE KINASE, PUTATIVE (DUF1421)-RELATED"/>
    <property type="match status" value="1"/>
</dbReference>
<dbReference type="STRING" id="88036.D8SQD2"/>
<organism evidence="4">
    <name type="scientific">Selaginella moellendorffii</name>
    <name type="common">Spikemoss</name>
    <dbReference type="NCBI Taxonomy" id="88036"/>
    <lineage>
        <taxon>Eukaryota</taxon>
        <taxon>Viridiplantae</taxon>
        <taxon>Streptophyta</taxon>
        <taxon>Embryophyta</taxon>
        <taxon>Tracheophyta</taxon>
        <taxon>Lycopodiopsida</taxon>
        <taxon>Selaginellales</taxon>
        <taxon>Selaginellaceae</taxon>
        <taxon>Selaginella</taxon>
    </lineage>
</organism>
<gene>
    <name evidence="3" type="ORF">SELMODRAFT_446314</name>
</gene>
<dbReference type="InterPro" id="IPR010820">
    <property type="entry name" value="DUF1421"/>
</dbReference>
<feature type="compositionally biased region" description="Low complexity" evidence="1">
    <location>
        <begin position="226"/>
        <end position="235"/>
    </location>
</feature>
<keyword evidence="4" id="KW-1185">Reference proteome</keyword>
<feature type="region of interest" description="Disordered" evidence="1">
    <location>
        <begin position="214"/>
        <end position="479"/>
    </location>
</feature>
<evidence type="ECO:0000313" key="3">
    <source>
        <dbReference type="EMBL" id="EFJ13443.1"/>
    </source>
</evidence>
<feature type="compositionally biased region" description="Low complexity" evidence="1">
    <location>
        <begin position="286"/>
        <end position="302"/>
    </location>
</feature>
<dbReference type="KEGG" id="smo:SELMODRAFT_446314"/>
<dbReference type="Pfam" id="PF07223">
    <property type="entry name" value="DUF1421"/>
    <property type="match status" value="1"/>
</dbReference>
<evidence type="ECO:0000259" key="2">
    <source>
        <dbReference type="Pfam" id="PF07223"/>
    </source>
</evidence>
<dbReference type="OrthoDB" id="515416at2759"/>